<dbReference type="GO" id="GO:0006355">
    <property type="term" value="P:regulation of DNA-templated transcription"/>
    <property type="evidence" value="ECO:0007669"/>
    <property type="project" value="InterPro"/>
</dbReference>
<evidence type="ECO:0000313" key="9">
    <source>
        <dbReference type="EMBL" id="AIQ11975.1"/>
    </source>
</evidence>
<feature type="domain" description="PRD" evidence="8">
    <location>
        <begin position="308"/>
        <end position="413"/>
    </location>
</feature>
<keyword evidence="10" id="KW-1185">Reference proteome</keyword>
<dbReference type="InterPro" id="IPR036634">
    <property type="entry name" value="PRD_sf"/>
</dbReference>
<organism evidence="9 10">
    <name type="scientific">Paenibacillus durus</name>
    <name type="common">Paenibacillus azotofixans</name>
    <dbReference type="NCBI Taxonomy" id="44251"/>
    <lineage>
        <taxon>Bacteria</taxon>
        <taxon>Bacillati</taxon>
        <taxon>Bacillota</taxon>
        <taxon>Bacilli</taxon>
        <taxon>Bacillales</taxon>
        <taxon>Paenibacillaceae</taxon>
        <taxon>Paenibacillus</taxon>
    </lineage>
</organism>
<dbReference type="AlphaFoldDB" id="A0A089HMQ0"/>
<dbReference type="Pfam" id="PF00874">
    <property type="entry name" value="PRD"/>
    <property type="match status" value="1"/>
</dbReference>
<sequence length="691" mass="78782">MLRKITARQRQMIQLLLDNREEITAAEIAGNIGVSVRTVHREMEDTEHILQDFGLTLSRKSGKGIQMNGPETGLGQLRHFLRAEKPAEYSGEERKIFELCSLIETEEPLKLFALAHTLKVTVATVSNDLDELEPWVRKFGLQLVRRRGYGVEITGAEADKRRALCRLAAEHLDQSDLVGRGPQPEGEGSPVFRKLLAAVGQSRLLNVENLLWDMEWNWTAELPESVYMELLLGLSVAVRRWEIGMVIHDSEEKAYPRISDHQNISGAEQFVKQLKNEMNLSLPTSETLYIAEWFDRAQESSGHDDFVHGDIGLMGLVYRLTEQVVKRTGFPFQSDRILREGLLEHVEQALRRIREGTRIRNPLLGPIRKDYQYLFRMIRDAVEELKLDLAVPDEEIAFLVMHFGASTERLSQLRRNVRAILVCASGLSSSRLLGERLRKEMPQLEILGNVSWYEAARMPEEDYDLIISTIDLPMEKDQYIRISPLLTAEETDKLLRYIQNKAPAEDGSASAGEEDQPVTGESVIGRLRSYKGLLDEIDGLVERFRYYSLSNEGMDLENTIGAMLDKLRGSGVTDDPKTLQNRLLEREKMASQVIPDTRLALFHTRSSHVLMSSLTLYRLQSPLILDGNTEVTTILLMLAPKVLSKESLEVLSEISAMLLDTDLMRLLEERPEQEIRTYLSAELLRFFENKR</sequence>
<accession>A0A089HMQ0</accession>
<dbReference type="PROSITE" id="PS51099">
    <property type="entry name" value="PTS_EIIB_TYPE_2"/>
    <property type="match status" value="1"/>
</dbReference>
<dbReference type="eggNOG" id="COG3711">
    <property type="taxonomic scope" value="Bacteria"/>
</dbReference>
<dbReference type="RefSeq" id="WP_042205848.1">
    <property type="nucleotide sequence ID" value="NZ_CP009288.1"/>
</dbReference>
<dbReference type="PROSITE" id="PS51372">
    <property type="entry name" value="PRD_2"/>
    <property type="match status" value="2"/>
</dbReference>
<dbReference type="InterPro" id="IPR036095">
    <property type="entry name" value="PTS_EIIB-like_sf"/>
</dbReference>
<evidence type="ECO:0000259" key="7">
    <source>
        <dbReference type="PROSITE" id="PS51099"/>
    </source>
</evidence>
<dbReference type="STRING" id="44251.PDUR_08550"/>
<dbReference type="SUPFAM" id="SSF52794">
    <property type="entry name" value="PTS system IIB component-like"/>
    <property type="match status" value="1"/>
</dbReference>
<dbReference type="InterPro" id="IPR050661">
    <property type="entry name" value="BglG_antiterminators"/>
</dbReference>
<dbReference type="InterPro" id="IPR007737">
    <property type="entry name" value="Mga_HTH"/>
</dbReference>
<keyword evidence="2" id="KW-0677">Repeat</keyword>
<dbReference type="eggNOG" id="COG1762">
    <property type="taxonomic scope" value="Bacteria"/>
</dbReference>
<keyword evidence="5" id="KW-0804">Transcription</keyword>
<dbReference type="InterPro" id="IPR013196">
    <property type="entry name" value="HTH_11"/>
</dbReference>
<keyword evidence="4" id="KW-0010">Activator</keyword>
<evidence type="ECO:0000256" key="1">
    <source>
        <dbReference type="ARBA" id="ARBA00022679"/>
    </source>
</evidence>
<dbReference type="KEGG" id="pdu:PDUR_08550"/>
<dbReference type="Pfam" id="PF08279">
    <property type="entry name" value="HTH_11"/>
    <property type="match status" value="1"/>
</dbReference>
<keyword evidence="9" id="KW-0762">Sugar transport</keyword>
<evidence type="ECO:0000259" key="8">
    <source>
        <dbReference type="PROSITE" id="PS51372"/>
    </source>
</evidence>
<dbReference type="Gene3D" id="1.10.1790.10">
    <property type="entry name" value="PRD domain"/>
    <property type="match status" value="1"/>
</dbReference>
<keyword evidence="1" id="KW-0808">Transferase</keyword>
<dbReference type="InterPro" id="IPR016152">
    <property type="entry name" value="PTrfase/Anion_transptr"/>
</dbReference>
<evidence type="ECO:0000256" key="4">
    <source>
        <dbReference type="ARBA" id="ARBA00023159"/>
    </source>
</evidence>
<evidence type="ECO:0000259" key="6">
    <source>
        <dbReference type="PROSITE" id="PS51094"/>
    </source>
</evidence>
<dbReference type="InterPro" id="IPR011608">
    <property type="entry name" value="PRD"/>
</dbReference>
<dbReference type="SUPFAM" id="SSF63520">
    <property type="entry name" value="PTS-regulatory domain, PRD"/>
    <property type="match status" value="2"/>
</dbReference>
<dbReference type="SUPFAM" id="SSF55804">
    <property type="entry name" value="Phoshotransferase/anion transport protein"/>
    <property type="match status" value="1"/>
</dbReference>
<dbReference type="EMBL" id="CP009288">
    <property type="protein sequence ID" value="AIQ11975.1"/>
    <property type="molecule type" value="Genomic_DNA"/>
</dbReference>
<gene>
    <name evidence="9" type="ORF">PDUR_08550</name>
</gene>
<dbReference type="Pfam" id="PF00359">
    <property type="entry name" value="PTS_EIIA_2"/>
    <property type="match status" value="1"/>
</dbReference>
<dbReference type="OrthoDB" id="9776005at2"/>
<dbReference type="GO" id="GO:0009401">
    <property type="term" value="P:phosphoenolpyruvate-dependent sugar phosphotransferase system"/>
    <property type="evidence" value="ECO:0007669"/>
    <property type="project" value="InterPro"/>
</dbReference>
<dbReference type="InterPro" id="IPR013011">
    <property type="entry name" value="PTS_EIIB_2"/>
</dbReference>
<dbReference type="GO" id="GO:0008982">
    <property type="term" value="F:protein-N(PI)-phosphohistidine-sugar phosphotransferase activity"/>
    <property type="evidence" value="ECO:0007669"/>
    <property type="project" value="InterPro"/>
</dbReference>
<dbReference type="PANTHER" id="PTHR30185">
    <property type="entry name" value="CRYPTIC BETA-GLUCOSIDE BGL OPERON ANTITERMINATOR"/>
    <property type="match status" value="1"/>
</dbReference>
<feature type="domain" description="PRD" evidence="8">
    <location>
        <begin position="198"/>
        <end position="304"/>
    </location>
</feature>
<feature type="domain" description="PTS EIIA type-2" evidence="6">
    <location>
        <begin position="538"/>
        <end position="682"/>
    </location>
</feature>
<proteinExistence type="predicted"/>
<dbReference type="Gene3D" id="3.40.50.2300">
    <property type="match status" value="1"/>
</dbReference>
<dbReference type="Pfam" id="PF05043">
    <property type="entry name" value="Mga"/>
    <property type="match status" value="1"/>
</dbReference>
<dbReference type="Gene3D" id="1.10.10.10">
    <property type="entry name" value="Winged helix-like DNA-binding domain superfamily/Winged helix DNA-binding domain"/>
    <property type="match status" value="1"/>
</dbReference>
<evidence type="ECO:0000256" key="3">
    <source>
        <dbReference type="ARBA" id="ARBA00023015"/>
    </source>
</evidence>
<dbReference type="PANTHER" id="PTHR30185:SF18">
    <property type="entry name" value="TRANSCRIPTIONAL REGULATOR MTLR"/>
    <property type="match status" value="1"/>
</dbReference>
<dbReference type="Proteomes" id="UP000029409">
    <property type="component" value="Chromosome"/>
</dbReference>
<dbReference type="CDD" id="cd05568">
    <property type="entry name" value="PTS_IIB_bgl_like"/>
    <property type="match status" value="1"/>
</dbReference>
<dbReference type="Gene3D" id="3.40.930.10">
    <property type="entry name" value="Mannitol-specific EII, Chain A"/>
    <property type="match status" value="1"/>
</dbReference>
<protein>
    <submittedName>
        <fullName evidence="9">Sugar transporter</fullName>
    </submittedName>
</protein>
<dbReference type="PROSITE" id="PS51094">
    <property type="entry name" value="PTS_EIIA_TYPE_2"/>
    <property type="match status" value="1"/>
</dbReference>
<reference evidence="9 10" key="1">
    <citation type="submission" date="2014-08" db="EMBL/GenBank/DDBJ databases">
        <title>Comparative genomics of the Paenibacillus odorifer group.</title>
        <authorList>
            <person name="den Bakker H.C."/>
            <person name="Tsai Y.-C."/>
            <person name="Martin N."/>
            <person name="Korlach J."/>
            <person name="Wiedmann M."/>
        </authorList>
    </citation>
    <scope>NUCLEOTIDE SEQUENCE [LARGE SCALE GENOMIC DNA]</scope>
    <source>
        <strain evidence="9 10">DSM 1735</strain>
    </source>
</reference>
<evidence type="ECO:0000256" key="5">
    <source>
        <dbReference type="ARBA" id="ARBA00023163"/>
    </source>
</evidence>
<keyword evidence="9" id="KW-0813">Transport</keyword>
<evidence type="ECO:0000256" key="2">
    <source>
        <dbReference type="ARBA" id="ARBA00022737"/>
    </source>
</evidence>
<keyword evidence="3" id="KW-0805">Transcription regulation</keyword>
<feature type="domain" description="PTS EIIB type-2" evidence="7">
    <location>
        <begin position="417"/>
        <end position="506"/>
    </location>
</feature>
<dbReference type="InterPro" id="IPR002178">
    <property type="entry name" value="PTS_EIIA_type-2_dom"/>
</dbReference>
<evidence type="ECO:0000313" key="10">
    <source>
        <dbReference type="Proteomes" id="UP000029409"/>
    </source>
</evidence>
<dbReference type="InterPro" id="IPR036388">
    <property type="entry name" value="WH-like_DNA-bd_sf"/>
</dbReference>
<name>A0A089HMQ0_PAEDU</name>